<proteinExistence type="predicted"/>
<dbReference type="InterPro" id="IPR009057">
    <property type="entry name" value="Homeodomain-like_sf"/>
</dbReference>
<dbReference type="PROSITE" id="PS01124">
    <property type="entry name" value="HTH_ARAC_FAMILY_2"/>
    <property type="match status" value="1"/>
</dbReference>
<dbReference type="InterPro" id="IPR018060">
    <property type="entry name" value="HTH_AraC"/>
</dbReference>
<evidence type="ECO:0000256" key="3">
    <source>
        <dbReference type="ARBA" id="ARBA00023163"/>
    </source>
</evidence>
<feature type="transmembrane region" description="Helical" evidence="4">
    <location>
        <begin position="39"/>
        <end position="61"/>
    </location>
</feature>
<feature type="transmembrane region" description="Helical" evidence="4">
    <location>
        <begin position="187"/>
        <end position="206"/>
    </location>
</feature>
<dbReference type="Proteomes" id="UP000194221">
    <property type="component" value="Unassembled WGS sequence"/>
</dbReference>
<feature type="transmembrane region" description="Helical" evidence="4">
    <location>
        <begin position="98"/>
        <end position="114"/>
    </location>
</feature>
<organism evidence="6 7">
    <name type="scientific">Tenacibaculum holothuriorum</name>
    <dbReference type="NCBI Taxonomy" id="1635173"/>
    <lineage>
        <taxon>Bacteria</taxon>
        <taxon>Pseudomonadati</taxon>
        <taxon>Bacteroidota</taxon>
        <taxon>Flavobacteriia</taxon>
        <taxon>Flavobacteriales</taxon>
        <taxon>Flavobacteriaceae</taxon>
        <taxon>Tenacibaculum</taxon>
    </lineage>
</organism>
<dbReference type="PANTHER" id="PTHR43280">
    <property type="entry name" value="ARAC-FAMILY TRANSCRIPTIONAL REGULATOR"/>
    <property type="match status" value="1"/>
</dbReference>
<dbReference type="Pfam" id="PF12833">
    <property type="entry name" value="HTH_18"/>
    <property type="match status" value="1"/>
</dbReference>
<dbReference type="STRING" id="1635173.WH52_04655"/>
<feature type="domain" description="HTH araC/xylS-type" evidence="5">
    <location>
        <begin position="240"/>
        <end position="344"/>
    </location>
</feature>
<keyword evidence="7" id="KW-1185">Reference proteome</keyword>
<keyword evidence="4" id="KW-1133">Transmembrane helix</keyword>
<dbReference type="InParanoid" id="A0A1Y2PH01"/>
<dbReference type="OrthoDB" id="9779074at2"/>
<accession>A0A1Y2PH01</accession>
<dbReference type="SUPFAM" id="SSF46689">
    <property type="entry name" value="Homeodomain-like"/>
    <property type="match status" value="1"/>
</dbReference>
<keyword evidence="2" id="KW-0238">DNA-binding</keyword>
<feature type="transmembrane region" description="Helical" evidence="4">
    <location>
        <begin position="158"/>
        <end position="175"/>
    </location>
</feature>
<keyword evidence="3" id="KW-0804">Transcription</keyword>
<protein>
    <recommendedName>
        <fullName evidence="5">HTH araC/xylS-type domain-containing protein</fullName>
    </recommendedName>
</protein>
<evidence type="ECO:0000256" key="1">
    <source>
        <dbReference type="ARBA" id="ARBA00023015"/>
    </source>
</evidence>
<dbReference type="PANTHER" id="PTHR43280:SF29">
    <property type="entry name" value="ARAC-FAMILY TRANSCRIPTIONAL REGULATOR"/>
    <property type="match status" value="1"/>
</dbReference>
<evidence type="ECO:0000259" key="5">
    <source>
        <dbReference type="PROSITE" id="PS01124"/>
    </source>
</evidence>
<evidence type="ECO:0000256" key="2">
    <source>
        <dbReference type="ARBA" id="ARBA00023125"/>
    </source>
</evidence>
<evidence type="ECO:0000256" key="4">
    <source>
        <dbReference type="SAM" id="Phobius"/>
    </source>
</evidence>
<dbReference type="Gene3D" id="1.10.10.60">
    <property type="entry name" value="Homeodomain-like"/>
    <property type="match status" value="2"/>
</dbReference>
<keyword evidence="4" id="KW-0472">Membrane</keyword>
<evidence type="ECO:0000313" key="7">
    <source>
        <dbReference type="Proteomes" id="UP000194221"/>
    </source>
</evidence>
<gene>
    <name evidence="6" type="ORF">WH52_04655</name>
</gene>
<dbReference type="SMART" id="SM00342">
    <property type="entry name" value="HTH_ARAC"/>
    <property type="match status" value="1"/>
</dbReference>
<keyword evidence="4" id="KW-0812">Transmembrane</keyword>
<feature type="transmembrane region" description="Helical" evidence="4">
    <location>
        <begin position="12"/>
        <end position="32"/>
    </location>
</feature>
<dbReference type="AlphaFoldDB" id="A0A1Y2PH01"/>
<reference evidence="6 7" key="1">
    <citation type="submission" date="2015-03" db="EMBL/GenBank/DDBJ databases">
        <title>Genome sequence of Tenacibaculum sp. S2-2, isolated from intestinal microbiota of sea cucumber, Apostichopus japonicas.</title>
        <authorList>
            <person name="Shao Z."/>
            <person name="Wang L."/>
            <person name="Li X."/>
        </authorList>
    </citation>
    <scope>NUCLEOTIDE SEQUENCE [LARGE SCALE GENOMIC DNA]</scope>
    <source>
        <strain evidence="6 7">S2-2</strain>
    </source>
</reference>
<comment type="caution">
    <text evidence="6">The sequence shown here is derived from an EMBL/GenBank/DDBJ whole genome shotgun (WGS) entry which is preliminary data.</text>
</comment>
<dbReference type="EMBL" id="LAPZ01000002">
    <property type="protein sequence ID" value="OSY88958.1"/>
    <property type="molecule type" value="Genomic_DNA"/>
</dbReference>
<dbReference type="GO" id="GO:0043565">
    <property type="term" value="F:sequence-specific DNA binding"/>
    <property type="evidence" value="ECO:0007669"/>
    <property type="project" value="InterPro"/>
</dbReference>
<sequence>MEQITLDISLPTIVDVLSIATALMLGVLFCTLQSKNRRANLFLALFLWSLTFEVFQAFLAGINFKNIEITVIQTSLATIPLLLLYVKSTLHQKVTFKSLALFIPFIFFNLLEIHEEEVKYFEYLFNISLLIYILNLLKKHQSNIVEYYSDIENKTLQWIKTIVYIFLFFHAFWIIEDIVGFNNDSIVLYFAYTSSILTFFMIYWIGYNGFTQQEIFTSSVFETVINTREETTTNTKSNFDNVVAIIKTQKLYLNSNLNLRFLSENVQIKERELSKLIKEHTQKNFYHFINQFRVDEFKKLVSSPKASQLSLLGLAQEAGFSSKSTFYTAFKNLEGITPKQYQDQLKKSE</sequence>
<feature type="transmembrane region" description="Helical" evidence="4">
    <location>
        <begin position="120"/>
        <end position="137"/>
    </location>
</feature>
<dbReference type="RefSeq" id="WP_086029769.1">
    <property type="nucleotide sequence ID" value="NZ_LAPZ01000002.1"/>
</dbReference>
<name>A0A1Y2PH01_9FLAO</name>
<evidence type="ECO:0000313" key="6">
    <source>
        <dbReference type="EMBL" id="OSY88958.1"/>
    </source>
</evidence>
<feature type="transmembrane region" description="Helical" evidence="4">
    <location>
        <begin position="67"/>
        <end position="86"/>
    </location>
</feature>
<dbReference type="GO" id="GO:0003700">
    <property type="term" value="F:DNA-binding transcription factor activity"/>
    <property type="evidence" value="ECO:0007669"/>
    <property type="project" value="InterPro"/>
</dbReference>
<keyword evidence="1" id="KW-0805">Transcription regulation</keyword>